<dbReference type="EMBL" id="WKKZ01000039">
    <property type="protein sequence ID" value="MSE04692.1"/>
    <property type="molecule type" value="Genomic_DNA"/>
</dbReference>
<dbReference type="Gene3D" id="1.10.10.10">
    <property type="entry name" value="Winged helix-like DNA-binding domain superfamily/Winged helix DNA-binding domain"/>
    <property type="match status" value="1"/>
</dbReference>
<gene>
    <name evidence="3" type="ORF">GKC34_02230</name>
</gene>
<dbReference type="InterPro" id="IPR045864">
    <property type="entry name" value="aa-tRNA-synth_II/BPL/LPL"/>
</dbReference>
<dbReference type="Pfam" id="PF08279">
    <property type="entry name" value="HTH_11"/>
    <property type="match status" value="1"/>
</dbReference>
<feature type="non-terminal residue" evidence="3">
    <location>
        <position position="143"/>
    </location>
</feature>
<dbReference type="InterPro" id="IPR036390">
    <property type="entry name" value="WH_DNA-bd_sf"/>
</dbReference>
<dbReference type="SUPFAM" id="SSF46785">
    <property type="entry name" value="Winged helix' DNA-binding domain"/>
    <property type="match status" value="1"/>
</dbReference>
<dbReference type="Proteomes" id="UP000437575">
    <property type="component" value="Unassembled WGS sequence"/>
</dbReference>
<dbReference type="SUPFAM" id="SSF55681">
    <property type="entry name" value="Class II aaRS and biotin synthetases"/>
    <property type="match status" value="1"/>
</dbReference>
<feature type="domain" description="Helix-turn-helix type 11" evidence="2">
    <location>
        <begin position="6"/>
        <end position="57"/>
    </location>
</feature>
<dbReference type="GO" id="GO:0016740">
    <property type="term" value="F:transferase activity"/>
    <property type="evidence" value="ECO:0007669"/>
    <property type="project" value="UniProtKB-ARBA"/>
</dbReference>
<dbReference type="GO" id="GO:0140096">
    <property type="term" value="F:catalytic activity, acting on a protein"/>
    <property type="evidence" value="ECO:0007669"/>
    <property type="project" value="UniProtKB-ARBA"/>
</dbReference>
<comment type="caution">
    <text evidence="3">The sequence shown here is derived from an EMBL/GenBank/DDBJ whole genome shotgun (WGS) entry which is preliminary data.</text>
</comment>
<proteinExistence type="predicted"/>
<dbReference type="InterPro" id="IPR036388">
    <property type="entry name" value="WH-like_DNA-bd_sf"/>
</dbReference>
<dbReference type="Gene3D" id="3.30.930.10">
    <property type="entry name" value="Bira Bifunctional Protein, Domain 2"/>
    <property type="match status" value="1"/>
</dbReference>
<evidence type="ECO:0000313" key="3">
    <source>
        <dbReference type="EMBL" id="MSE04692.1"/>
    </source>
</evidence>
<evidence type="ECO:0000259" key="2">
    <source>
        <dbReference type="Pfam" id="PF08279"/>
    </source>
</evidence>
<accession>A0A6A8LP15</accession>
<dbReference type="AlphaFoldDB" id="A0A6A8LP15"/>
<dbReference type="InterPro" id="IPR013196">
    <property type="entry name" value="HTH_11"/>
</dbReference>
<evidence type="ECO:0000259" key="1">
    <source>
        <dbReference type="Pfam" id="PF03099"/>
    </source>
</evidence>
<dbReference type="GO" id="GO:0009249">
    <property type="term" value="P:protein lipoylation"/>
    <property type="evidence" value="ECO:0007669"/>
    <property type="project" value="UniProtKB-ARBA"/>
</dbReference>
<reference evidence="3 4" key="1">
    <citation type="submission" date="2019-11" db="EMBL/GenBank/DDBJ databases">
        <title>Draft Genome Sequence of Plant Growth-Promoting Rhizosphere-Associated Bacteria.</title>
        <authorList>
            <person name="Vasilyev I.Y."/>
            <person name="Radchenko V."/>
            <person name="Ilnitskaya E.V."/>
        </authorList>
    </citation>
    <scope>NUCLEOTIDE SEQUENCE [LARGE SCALE GENOMIC DNA]</scope>
    <source>
        <strain evidence="3 4">VRA_1sq_f</strain>
    </source>
</reference>
<evidence type="ECO:0000313" key="4">
    <source>
        <dbReference type="Proteomes" id="UP000437575"/>
    </source>
</evidence>
<name>A0A6A8LP15_9LACO</name>
<feature type="domain" description="BPL/LPL catalytic" evidence="1">
    <location>
        <begin position="87"/>
        <end position="143"/>
    </location>
</feature>
<protein>
    <submittedName>
        <fullName evidence="3">HTH domain-containing protein</fullName>
    </submittedName>
</protein>
<dbReference type="Pfam" id="PF03099">
    <property type="entry name" value="BPL_LplA_LipB"/>
    <property type="match status" value="1"/>
</dbReference>
<dbReference type="InterPro" id="IPR004143">
    <property type="entry name" value="BPL_LPL_catalytic"/>
</dbReference>
<organism evidence="3 4">
    <name type="scientific">Ligilactobacillus salivarius</name>
    <dbReference type="NCBI Taxonomy" id="1624"/>
    <lineage>
        <taxon>Bacteria</taxon>
        <taxon>Bacillati</taxon>
        <taxon>Bacillota</taxon>
        <taxon>Bacilli</taxon>
        <taxon>Lactobacillales</taxon>
        <taxon>Lactobacillaceae</taxon>
        <taxon>Ligilactobacillus</taxon>
    </lineage>
</organism>
<sequence length="143" mass="16163">MNTEKAVLNYFIQNLGNYTSGEELSNKLNISRTAVWKAVKQLKEQGYEISSKTRKGYCLVDNGVLNTALINKYLHTDNLDLHVYETIGSTNSEAKNISSQRHSTEPLVIISDQQTAGYGRYGRKFESPKNTGIYMSILLENQH</sequence>